<evidence type="ECO:0000313" key="5">
    <source>
        <dbReference type="Proteomes" id="UP001162135"/>
    </source>
</evidence>
<dbReference type="Pfam" id="PF03480">
    <property type="entry name" value="DctP"/>
    <property type="match status" value="1"/>
</dbReference>
<organism evidence="4 5">
    <name type="scientific">Salinicola acroporae</name>
    <dbReference type="NCBI Taxonomy" id="1541440"/>
    <lineage>
        <taxon>Bacteria</taxon>
        <taxon>Pseudomonadati</taxon>
        <taxon>Pseudomonadota</taxon>
        <taxon>Gammaproteobacteria</taxon>
        <taxon>Oceanospirillales</taxon>
        <taxon>Halomonadaceae</taxon>
        <taxon>Salinicola</taxon>
    </lineage>
</organism>
<evidence type="ECO:0000256" key="1">
    <source>
        <dbReference type="ARBA" id="ARBA00022729"/>
    </source>
</evidence>
<dbReference type="NCBIfam" id="TIGR00787">
    <property type="entry name" value="dctP"/>
    <property type="match status" value="1"/>
</dbReference>
<feature type="chain" id="PRO_5046783125" evidence="3">
    <location>
        <begin position="25"/>
        <end position="330"/>
    </location>
</feature>
<dbReference type="Proteomes" id="UP001162135">
    <property type="component" value="Unassembled WGS sequence"/>
</dbReference>
<accession>A0ABT6I5E3</accession>
<keyword evidence="2" id="KW-0175">Coiled coil</keyword>
<reference evidence="4" key="2">
    <citation type="submission" date="2017-11" db="EMBL/GenBank/DDBJ databases">
        <authorList>
            <person name="Das S.K."/>
        </authorList>
    </citation>
    <scope>NUCLEOTIDE SEQUENCE</scope>
    <source>
        <strain evidence="4">S4-41</strain>
    </source>
</reference>
<sequence>MNKIIKATTATLFGLALVSSSAMAATTLRFAHPAPQSDLQQTLAEKFKEEVESASNGELKVQIFPNGQLGNDSQMIDGTRSGIIDITLSGLNNFTGLVPEAAAFTLPFMFSDHQAAFNALDGEPGDRVMSELESAGLKGLAFPENGFREMTNNRGPIREPGDLEGLRMRVNNSIVLNNMFELLGANPQQIQVNELYTAMETGVVDAQDHPLGIVVSFNFDEVQKYLSMTNHAYAALLLAMNKNRFDSLTPEQQQIVQKAADDATAMQRQMNIDQAEQMISQLEADGMEVNRDVDTEAFQKAVQPVWQGFIDEYGEDLIDSIQQAAGQQQG</sequence>
<dbReference type="PIRSF" id="PIRSF006470">
    <property type="entry name" value="DctB"/>
    <property type="match status" value="1"/>
</dbReference>
<feature type="coiled-coil region" evidence="2">
    <location>
        <begin position="265"/>
        <end position="292"/>
    </location>
</feature>
<keyword evidence="5" id="KW-1185">Reference proteome</keyword>
<dbReference type="Gene3D" id="3.40.190.170">
    <property type="entry name" value="Bacterial extracellular solute-binding protein, family 7"/>
    <property type="match status" value="1"/>
</dbReference>
<dbReference type="InterPro" id="IPR038404">
    <property type="entry name" value="TRAP_DctP_sf"/>
</dbReference>
<proteinExistence type="predicted"/>
<name>A0ABT6I5E3_9GAMM</name>
<dbReference type="InterPro" id="IPR004682">
    <property type="entry name" value="TRAP_DctP"/>
</dbReference>
<evidence type="ECO:0000313" key="4">
    <source>
        <dbReference type="EMBL" id="MDH4572919.1"/>
    </source>
</evidence>
<reference evidence="4" key="1">
    <citation type="journal article" date="2015" name="Antonie Van Leeuwenhoek">
        <title>Comparative 16S rRNA signatures and multilocus sequence analysis for the genus Salinicola and description of Salinicola acroporae sp. nov., isolated from coral Acropora digitifera.</title>
        <authorList>
            <person name="Lepcha R.T."/>
            <person name="Poddar A."/>
            <person name="Schumann P."/>
            <person name="Das S.K."/>
        </authorList>
    </citation>
    <scope>NUCLEOTIDE SEQUENCE</scope>
    <source>
        <strain evidence="4">S4-41</strain>
    </source>
</reference>
<feature type="signal peptide" evidence="3">
    <location>
        <begin position="1"/>
        <end position="24"/>
    </location>
</feature>
<dbReference type="RefSeq" id="WP_110716623.1">
    <property type="nucleotide sequence ID" value="NZ_PGFS01000001.1"/>
</dbReference>
<dbReference type="PANTHER" id="PTHR33376">
    <property type="match status" value="1"/>
</dbReference>
<keyword evidence="1 3" id="KW-0732">Signal</keyword>
<protein>
    <submittedName>
        <fullName evidence="4">C4-dicarboxylate ABC transporter substrate-binding protein</fullName>
    </submittedName>
</protein>
<gene>
    <name evidence="4" type="ORF">CUR86_10950</name>
</gene>
<dbReference type="PANTHER" id="PTHR33376:SF18">
    <property type="entry name" value="2,3-DIKETO-L-GULONATE-BINDING PERIPLASMIC PROTEIN YIAO"/>
    <property type="match status" value="1"/>
</dbReference>
<dbReference type="InterPro" id="IPR018389">
    <property type="entry name" value="DctP_fam"/>
</dbReference>
<evidence type="ECO:0000256" key="3">
    <source>
        <dbReference type="SAM" id="SignalP"/>
    </source>
</evidence>
<comment type="caution">
    <text evidence="4">The sequence shown here is derived from an EMBL/GenBank/DDBJ whole genome shotgun (WGS) entry which is preliminary data.</text>
</comment>
<dbReference type="NCBIfam" id="NF037995">
    <property type="entry name" value="TRAP_S1"/>
    <property type="match status" value="1"/>
</dbReference>
<dbReference type="EMBL" id="PGFS01000001">
    <property type="protein sequence ID" value="MDH4572919.1"/>
    <property type="molecule type" value="Genomic_DNA"/>
</dbReference>
<evidence type="ECO:0000256" key="2">
    <source>
        <dbReference type="SAM" id="Coils"/>
    </source>
</evidence>